<comment type="caution">
    <text evidence="2">The sequence shown here is derived from an EMBL/GenBank/DDBJ whole genome shotgun (WGS) entry which is preliminary data.</text>
</comment>
<keyword evidence="3" id="KW-1185">Reference proteome</keyword>
<feature type="compositionally biased region" description="Basic and acidic residues" evidence="1">
    <location>
        <begin position="135"/>
        <end position="149"/>
    </location>
</feature>
<accession>A0AAV7LT99</accession>
<evidence type="ECO:0000313" key="2">
    <source>
        <dbReference type="EMBL" id="KAJ1093587.1"/>
    </source>
</evidence>
<feature type="compositionally biased region" description="Basic residues" evidence="1">
    <location>
        <begin position="12"/>
        <end position="24"/>
    </location>
</feature>
<sequence length="149" mass="16263">MGPRRDKGPRPQSKRPGGHCRSRAPWHQTGVATTTGNHLQQEGRKSPPPHQHRAVAQQEPVTQASSQKDPERPAAQGWPPGQPGSYQHLSVPITGRGRFGRGKPLPAVPSPAACDHRASQSSQDPRSPTRPQNRTSDRRASPARSEEKH</sequence>
<feature type="compositionally biased region" description="Polar residues" evidence="1">
    <location>
        <begin position="119"/>
        <end position="134"/>
    </location>
</feature>
<name>A0AAV7LT99_PLEWA</name>
<evidence type="ECO:0000256" key="1">
    <source>
        <dbReference type="SAM" id="MobiDB-lite"/>
    </source>
</evidence>
<evidence type="ECO:0000313" key="3">
    <source>
        <dbReference type="Proteomes" id="UP001066276"/>
    </source>
</evidence>
<organism evidence="2 3">
    <name type="scientific">Pleurodeles waltl</name>
    <name type="common">Iberian ribbed newt</name>
    <dbReference type="NCBI Taxonomy" id="8319"/>
    <lineage>
        <taxon>Eukaryota</taxon>
        <taxon>Metazoa</taxon>
        <taxon>Chordata</taxon>
        <taxon>Craniata</taxon>
        <taxon>Vertebrata</taxon>
        <taxon>Euteleostomi</taxon>
        <taxon>Amphibia</taxon>
        <taxon>Batrachia</taxon>
        <taxon>Caudata</taxon>
        <taxon>Salamandroidea</taxon>
        <taxon>Salamandridae</taxon>
        <taxon>Pleurodelinae</taxon>
        <taxon>Pleurodeles</taxon>
    </lineage>
</organism>
<feature type="compositionally biased region" description="Polar residues" evidence="1">
    <location>
        <begin position="30"/>
        <end position="40"/>
    </location>
</feature>
<protein>
    <submittedName>
        <fullName evidence="2">Uncharacterized protein</fullName>
    </submittedName>
</protein>
<dbReference type="AlphaFoldDB" id="A0AAV7LT99"/>
<gene>
    <name evidence="2" type="ORF">NDU88_006687</name>
</gene>
<dbReference type="Proteomes" id="UP001066276">
    <property type="component" value="Chromosome 11"/>
</dbReference>
<proteinExistence type="predicted"/>
<dbReference type="EMBL" id="JANPWB010000015">
    <property type="protein sequence ID" value="KAJ1093587.1"/>
    <property type="molecule type" value="Genomic_DNA"/>
</dbReference>
<feature type="region of interest" description="Disordered" evidence="1">
    <location>
        <begin position="1"/>
        <end position="149"/>
    </location>
</feature>
<reference evidence="2" key="1">
    <citation type="journal article" date="2022" name="bioRxiv">
        <title>Sequencing and chromosome-scale assembly of the giantPleurodeles waltlgenome.</title>
        <authorList>
            <person name="Brown T."/>
            <person name="Elewa A."/>
            <person name="Iarovenko S."/>
            <person name="Subramanian E."/>
            <person name="Araus A.J."/>
            <person name="Petzold A."/>
            <person name="Susuki M."/>
            <person name="Suzuki K.-i.T."/>
            <person name="Hayashi T."/>
            <person name="Toyoda A."/>
            <person name="Oliveira C."/>
            <person name="Osipova E."/>
            <person name="Leigh N.D."/>
            <person name="Simon A."/>
            <person name="Yun M.H."/>
        </authorList>
    </citation>
    <scope>NUCLEOTIDE SEQUENCE</scope>
    <source>
        <strain evidence="2">20211129_DDA</strain>
        <tissue evidence="2">Liver</tissue>
    </source>
</reference>